<reference evidence="1" key="1">
    <citation type="journal article" date="2023" name="Antonie Van Leeuwenhoek">
        <title>Mesoterricola silvestris gen. nov., sp. nov., Mesoterricola sediminis sp. nov., Geothrix oryzae sp. nov., Geothrix edaphica sp. nov., Geothrix rubra sp. nov., and Geothrix limicola sp. nov., six novel members of Acidobacteriota isolated from soils.</title>
        <authorList>
            <person name="Itoh H."/>
            <person name="Sugisawa Y."/>
            <person name="Mise K."/>
            <person name="Xu Z."/>
            <person name="Kuniyasu M."/>
            <person name="Ushijima N."/>
            <person name="Kawano K."/>
            <person name="Kobayashi E."/>
            <person name="Shiratori Y."/>
            <person name="Masuda Y."/>
            <person name="Senoo K."/>
        </authorList>
    </citation>
    <scope>NUCLEOTIDE SEQUENCE</scope>
    <source>
        <strain evidence="1">Red802</strain>
    </source>
</reference>
<name>A0ABQ5Q220_9BACT</name>
<sequence>MVMILQAATVGEAKALGLDPAPGDSVHRFAPPTPGMGGPSGICVIRAGRVIRFRITGQAL</sequence>
<dbReference type="Proteomes" id="UP001165044">
    <property type="component" value="Unassembled WGS sequence"/>
</dbReference>
<protein>
    <submittedName>
        <fullName evidence="1">Uncharacterized protein</fullName>
    </submittedName>
</protein>
<comment type="caution">
    <text evidence="1">The sequence shown here is derived from an EMBL/GenBank/DDBJ whole genome shotgun (WGS) entry which is preliminary data.</text>
</comment>
<evidence type="ECO:0000313" key="2">
    <source>
        <dbReference type="Proteomes" id="UP001165044"/>
    </source>
</evidence>
<gene>
    <name evidence="1" type="ORF">GETHED_28250</name>
</gene>
<accession>A0ABQ5Q220</accession>
<organism evidence="1 2">
    <name type="scientific">Geothrix edaphica</name>
    <dbReference type="NCBI Taxonomy" id="2927976"/>
    <lineage>
        <taxon>Bacteria</taxon>
        <taxon>Pseudomonadati</taxon>
        <taxon>Acidobacteriota</taxon>
        <taxon>Holophagae</taxon>
        <taxon>Holophagales</taxon>
        <taxon>Holophagaceae</taxon>
        <taxon>Geothrix</taxon>
    </lineage>
</organism>
<evidence type="ECO:0000313" key="1">
    <source>
        <dbReference type="EMBL" id="GLH68461.1"/>
    </source>
</evidence>
<dbReference type="EMBL" id="BSDC01000005">
    <property type="protein sequence ID" value="GLH68461.1"/>
    <property type="molecule type" value="Genomic_DNA"/>
</dbReference>
<keyword evidence="2" id="KW-1185">Reference proteome</keyword>
<proteinExistence type="predicted"/>